<protein>
    <submittedName>
        <fullName evidence="1">Uncharacterized protein</fullName>
    </submittedName>
</protein>
<evidence type="ECO:0000313" key="2">
    <source>
        <dbReference type="Proteomes" id="UP000238479"/>
    </source>
</evidence>
<comment type="caution">
    <text evidence="1">The sequence shown here is derived from an EMBL/GenBank/DDBJ whole genome shotgun (WGS) entry which is preliminary data.</text>
</comment>
<keyword evidence="2" id="KW-1185">Reference proteome</keyword>
<dbReference type="Proteomes" id="UP000238479">
    <property type="component" value="Chromosome 7"/>
</dbReference>
<dbReference type="EMBL" id="PDCK01000045">
    <property type="protein sequence ID" value="PRQ18958.1"/>
    <property type="molecule type" value="Genomic_DNA"/>
</dbReference>
<dbReference type="AlphaFoldDB" id="A0A2P6PAL8"/>
<reference evidence="1 2" key="1">
    <citation type="journal article" date="2018" name="Nat. Genet.">
        <title>The Rosa genome provides new insights in the design of modern roses.</title>
        <authorList>
            <person name="Bendahmane M."/>
        </authorList>
    </citation>
    <scope>NUCLEOTIDE SEQUENCE [LARGE SCALE GENOMIC DNA]</scope>
    <source>
        <strain evidence="2">cv. Old Blush</strain>
    </source>
</reference>
<proteinExistence type="predicted"/>
<organism evidence="1 2">
    <name type="scientific">Rosa chinensis</name>
    <name type="common">China rose</name>
    <dbReference type="NCBI Taxonomy" id="74649"/>
    <lineage>
        <taxon>Eukaryota</taxon>
        <taxon>Viridiplantae</taxon>
        <taxon>Streptophyta</taxon>
        <taxon>Embryophyta</taxon>
        <taxon>Tracheophyta</taxon>
        <taxon>Spermatophyta</taxon>
        <taxon>Magnoliopsida</taxon>
        <taxon>eudicotyledons</taxon>
        <taxon>Gunneridae</taxon>
        <taxon>Pentapetalae</taxon>
        <taxon>rosids</taxon>
        <taxon>fabids</taxon>
        <taxon>Rosales</taxon>
        <taxon>Rosaceae</taxon>
        <taxon>Rosoideae</taxon>
        <taxon>Rosoideae incertae sedis</taxon>
        <taxon>Rosa</taxon>
    </lineage>
</organism>
<sequence length="75" mass="8625">MFYMRPLACFGNYLFLQLEMVCVDWIVVLAIDGDVRRGQFLLEPPVVGSVHHALDYCYLPFVSSLVINEFRKVIG</sequence>
<accession>A0A2P6PAL8</accession>
<evidence type="ECO:0000313" key="1">
    <source>
        <dbReference type="EMBL" id="PRQ18958.1"/>
    </source>
</evidence>
<gene>
    <name evidence="1" type="ORF">RchiOBHm_Chr7g0211901</name>
</gene>
<name>A0A2P6PAL8_ROSCH</name>
<dbReference type="Gramene" id="PRQ18958">
    <property type="protein sequence ID" value="PRQ18958"/>
    <property type="gene ID" value="RchiOBHm_Chr7g0211901"/>
</dbReference>